<gene>
    <name evidence="2" type="ORF">F6J89_33535</name>
</gene>
<sequence>MAKGEESIRVFVSPEIKERFKASCFYRGINMSDVASKLIEEWLAVNPPPEPQKTRKETIAELVQQNYYKLVTQSQIKLENLQAIASGKEPSKTDLKRIAEVLGIEEDQLEKM</sequence>
<dbReference type="SUPFAM" id="SSF47598">
    <property type="entry name" value="Ribbon-helix-helix"/>
    <property type="match status" value="1"/>
</dbReference>
<dbReference type="Pfam" id="PF09274">
    <property type="entry name" value="ParG"/>
    <property type="match status" value="1"/>
</dbReference>
<dbReference type="InterPro" id="IPR015354">
    <property type="entry name" value="DNA_partition_ParG"/>
</dbReference>
<dbReference type="InterPro" id="IPR010985">
    <property type="entry name" value="Ribbon_hlx_hlx"/>
</dbReference>
<evidence type="ECO:0000313" key="2">
    <source>
        <dbReference type="EMBL" id="NER32388.1"/>
    </source>
</evidence>
<dbReference type="InterPro" id="IPR013321">
    <property type="entry name" value="Arc_rbn_hlx_hlx"/>
</dbReference>
<dbReference type="InterPro" id="IPR001387">
    <property type="entry name" value="Cro/C1-type_HTH"/>
</dbReference>
<dbReference type="EMBL" id="JAAHFQ010001217">
    <property type="protein sequence ID" value="NER32388.1"/>
    <property type="molecule type" value="Genomic_DNA"/>
</dbReference>
<comment type="caution">
    <text evidence="2">The sequence shown here is derived from an EMBL/GenBank/DDBJ whole genome shotgun (WGS) entry which is preliminary data.</text>
</comment>
<name>A0A6B3NT60_9CYAN</name>
<dbReference type="PROSITE" id="PS50943">
    <property type="entry name" value="HTH_CROC1"/>
    <property type="match status" value="1"/>
</dbReference>
<feature type="domain" description="HTH cro/C1-type" evidence="1">
    <location>
        <begin position="88"/>
        <end position="109"/>
    </location>
</feature>
<proteinExistence type="predicted"/>
<organism evidence="2">
    <name type="scientific">Symploca sp. SIO1C4</name>
    <dbReference type="NCBI Taxonomy" id="2607765"/>
    <lineage>
        <taxon>Bacteria</taxon>
        <taxon>Bacillati</taxon>
        <taxon>Cyanobacteriota</taxon>
        <taxon>Cyanophyceae</taxon>
        <taxon>Coleofasciculales</taxon>
        <taxon>Coleofasciculaceae</taxon>
        <taxon>Symploca</taxon>
    </lineage>
</organism>
<protein>
    <recommendedName>
        <fullName evidence="1">HTH cro/C1-type domain-containing protein</fullName>
    </recommendedName>
</protein>
<reference evidence="2" key="1">
    <citation type="submission" date="2019-11" db="EMBL/GenBank/DDBJ databases">
        <title>Genomic insights into an expanded diversity of filamentous marine cyanobacteria reveals the extraordinary biosynthetic potential of Moorea and Okeania.</title>
        <authorList>
            <person name="Ferreira Leao T."/>
            <person name="Wang M."/>
            <person name="Moss N."/>
            <person name="Da Silva R."/>
            <person name="Sanders J."/>
            <person name="Nurk S."/>
            <person name="Gurevich A."/>
            <person name="Humphrey G."/>
            <person name="Reher R."/>
            <person name="Zhu Q."/>
            <person name="Belda-Ferre P."/>
            <person name="Glukhov E."/>
            <person name="Rex R."/>
            <person name="Dorrestein P.C."/>
            <person name="Knight R."/>
            <person name="Pevzner P."/>
            <person name="Gerwick W.H."/>
            <person name="Gerwick L."/>
        </authorList>
    </citation>
    <scope>NUCLEOTIDE SEQUENCE</scope>
    <source>
        <strain evidence="2">SIO1C4</strain>
    </source>
</reference>
<accession>A0A6B3NT60</accession>
<dbReference type="GO" id="GO:0006355">
    <property type="term" value="P:regulation of DNA-templated transcription"/>
    <property type="evidence" value="ECO:0007669"/>
    <property type="project" value="InterPro"/>
</dbReference>
<evidence type="ECO:0000259" key="1">
    <source>
        <dbReference type="PROSITE" id="PS50943"/>
    </source>
</evidence>
<dbReference type="Gene3D" id="1.10.1220.10">
    <property type="entry name" value="Met repressor-like"/>
    <property type="match status" value="1"/>
</dbReference>
<dbReference type="AlphaFoldDB" id="A0A6B3NT60"/>